<feature type="region of interest" description="Disordered" evidence="1">
    <location>
        <begin position="2366"/>
        <end position="2388"/>
    </location>
</feature>
<feature type="region of interest" description="Disordered" evidence="1">
    <location>
        <begin position="2504"/>
        <end position="2527"/>
    </location>
</feature>
<name>A0A1I8NFS8_MUSDO</name>
<feature type="domain" description="MGA conserved" evidence="2">
    <location>
        <begin position="803"/>
        <end position="850"/>
    </location>
</feature>
<feature type="compositionally biased region" description="Polar residues" evidence="1">
    <location>
        <begin position="2581"/>
        <end position="2603"/>
    </location>
</feature>
<feature type="region of interest" description="Disordered" evidence="1">
    <location>
        <begin position="1618"/>
        <end position="1644"/>
    </location>
</feature>
<dbReference type="eggNOG" id="KOG3585">
    <property type="taxonomic scope" value="Eukaryota"/>
</dbReference>
<dbReference type="InterPro" id="IPR032060">
    <property type="entry name" value="MGA_dom"/>
</dbReference>
<dbReference type="RefSeq" id="XP_011290445.2">
    <property type="nucleotide sequence ID" value="XM_011292143.3"/>
</dbReference>
<feature type="region of interest" description="Disordered" evidence="1">
    <location>
        <begin position="1043"/>
        <end position="1163"/>
    </location>
</feature>
<dbReference type="KEGG" id="mde:101891958"/>
<sequence>MIKFNEREWALFRRLQRKHKVSTEFLRYNLANIQKIIWYQTWPRTVIKRFAVRKRNRVFLHYYRLRRVLFDQANRKIIKRMRQNVKQWSRNIVQYQKRTKEPEEYVEETICKEKIVAPAISDDVSKQLKEQLELLKSGRRQQPLIEANKDKPTETGAEKLPQEENEPKSPKGNAEEEKQAKTLSCSLEESAKTIGLDNDDWQPNLESTPEKQLNTIQSNVHPTKLLASDEKTEKSNEDESSSVYGQSFEKPLKSGLNFLDMLMSKVGSSVPGSSSLGKREPQLCKSSSSETITHQQHSEHSLDSSDGFLGFDDNDRIPGMLMTPIVPNSIRSNNSIFVSETLNEYMRQNDLETDYNIDKDKSFKRMQSLPADLEGLMTPKTQPPHLDMPAVPDNLLRFRTVAERKSYLQKFAKNSRLSIINNEACIYRELQKRIRYQKCKPNSQQLTAQSNSSSMSFTRNGWMAASFINTEFNKYYYQMLDVDGGQHKVKLRGVRGNNDEFRKKPYISVVKNPSKTCPRLCVDEDMWQDFKVIKTVSPKSRKLNKEPLPSVFKPCPLSHKTFQKPLDDDAAALLLAGGSMAVVRMPTVELEVFPECGKPLNEIAKRYLQYILPHHDISREWAEFSVSTLKLPGSLRDAVKAATDSIPRKSFTFVIPYLNDRNHVLVRRVVDRSEKLDESFEQCLDTELVPKSDFTFRQNLDTTSTDDVLLTCADVVSDMINTVAISCSENSFIKDDPDVINEEPSDSKSSSTISSIKTEKLNRPSSAASNNSETKKRTKQNRVLTELKRLNATIIDAAVKPEKEKKPCNFEYCAMGCVCDSLAEESHVREHCGKTKCMWECTCKTSNQSRILRLETDGRTITTEDAFMLRRKATARLARMEKEFTSTVVLTGNETLLINETNNDKKRRCTKAPKRYEYYDDDTDDELRKNSPKKTALTTIDNEKNLAVEVKEIREPVYIQDTVLEQLKHCTVNLVRLKDMDNVAPWCLIHNLYKCFCKGKALEGKPMVIEKGENNTTIEHGEGGDSTMLLTSTDYKASSKARYTFEKAEKSKKSNDMDDSEESGDNNSSYEHPVPPPAKQRKGEHLKSRNDDQPHKHMKEKREPYREKEKAHKSSSLKEAKQQPPTSSKHSRLATKDNENEEQTEKPKRSLEEVRERFFASRPDSCRRQIPIPRRMFLYCNRKRRLNVLNYIKENETEQTRLLLNEHVMRSVYYHKADNEKLRKQQEEVNRAKAKDSEKPRKQQSESHKNNEKREAAVADSKANEISSKTEVNESPQIPDIVDLIDDDEDDGLSKEDTQINDNMEVEDNANGSTKQDPLAQQDSVIRMREFATLSSLNMGENNESTTNLNSPADKPDLMFPKISSCFSLNAKANITKPLAGSTADAQKLKQLADLTSVTSVHSTTHDAAAASSSQNQPPMEAVTQTPATAITDHSQLSMVVDNESVHDVCNSVIRTMNSYVSKKMQEIDFALRRESHIIPAPSTDILCIMKWSNFLDAFNQGFAFIWQVKSKEGTYLVATIRNMMPMICDAMGVVNITALKPDRVPLMAKMLLHNVNNEHTTKLAIVMQGKFTYWIVKGFLRADPAMACYKPTPETHPSLTKKINILCTSLVKQRQKEEKKKQQMLSKKSNSIESPATRVENASGVGTPQMTLMEPVTMTVTSPITPLPSYSGPHQTMQPIYQTQKPAVAAAPPPPPSYNAQPTAVISPQIIAAFPANNNNNNNVGPITTFAEGSSRKRKSANDLTIANDINSQKIDSYAKMSTNIEFRKVTPHDVNEIHLPHEHKENHKWLVLDLHNDFSHIFVPDFRDLVSLDRIQKVINFAKQKNKIVKLQFFQNAPFDAFVTPKSGRKIYFGPLNMNMKPPTLILLQSVDGQMMLRELYQLKHNIPTVPEERTKAFWLLQMNGQTHFELEPTTTAYAENYIKTTIDNGRVEETTSGRQTDVMKNDDDDDCMIVDEADNSNLAGGSTQTQQGGGAGYKYFTISSVANDLQITPTTTIGGGMVSATTATPAIVANNSLLKLPHANTVIQSIVPIPPIVTSAGQQQFLNINSNLNSGVLAPLPPTVTHTSTATVGNVYLSPPAADNSRTMPNINPINKNSHTAPAAVTNQQTLKSPATTTTTTTSIVKPVSSTVTVPVSSSSVTTFTQQPIAQKRRRVSIVCQNPFDRVSQNIAVSAVINKILPENIQDIQVNQPLSTLKSVSTIGSTTITKLSDNVQHQASAGTTTVYTNNSSTFKSPNTNNPNTSKPLVFDVSFVDGDEEPGASIVIKPNSSPQKPASATTTATTKIQISTVTPPSTVPLPAAKFSIKPARRDQYKVLKLPTTSLPLNSNVQTQNKSLYTKASTSLLTTSTTSTSTATRILNSNLNSPTATSSSSSSSSPASALPKKVLNTTNPIKITGISSIASHNSTIQLIPTSSVRIAPKSTATMATQSQTINYTSVPSVKSITITPTSTSTSVTYSKIQPAITPAINNTAAAAAAARQLASVTNATTAAIMAKQLPPSNNTTATITSTPPPASPVSNSNSGLTITSVQSFGVSPTKKKATATIKAAPIHQQSSSSSSSSASTVVSLSSPTIKISQQRNIPSATTNDANNRTETNDTSSPSSSSREQAPIVIDRTDNVVGGMATTLPPHIQYGYIVSPIYTDCKFVAKRVMEEFYVKVPTVGILKLIGLAAVNNYLNKHMQKCSNENTQAGDWKFVAASKAVQIQNHQKSMLVRKTKPGTNANKLLDMNKSSKVVNVTSMSEPILIDD</sequence>
<evidence type="ECO:0000313" key="3">
    <source>
        <dbReference type="EnsemblMetazoa" id="MDOA014698-PC"/>
    </source>
</evidence>
<evidence type="ECO:0000256" key="1">
    <source>
        <dbReference type="SAM" id="MobiDB-lite"/>
    </source>
</evidence>
<feature type="compositionally biased region" description="Basic and acidic residues" evidence="1">
    <location>
        <begin position="227"/>
        <end position="237"/>
    </location>
</feature>
<dbReference type="Pfam" id="PF16059">
    <property type="entry name" value="MGA_dom"/>
    <property type="match status" value="1"/>
</dbReference>
<dbReference type="EnsemblMetazoa" id="MDOA014698-RD">
    <property type="protein sequence ID" value="MDOA014698-PD"/>
    <property type="gene ID" value="MDOA014698"/>
</dbReference>
<organism evidence="3">
    <name type="scientific">Musca domestica</name>
    <name type="common">House fly</name>
    <dbReference type="NCBI Taxonomy" id="7370"/>
    <lineage>
        <taxon>Eukaryota</taxon>
        <taxon>Metazoa</taxon>
        <taxon>Ecdysozoa</taxon>
        <taxon>Arthropoda</taxon>
        <taxon>Hexapoda</taxon>
        <taxon>Insecta</taxon>
        <taxon>Pterygota</taxon>
        <taxon>Neoptera</taxon>
        <taxon>Endopterygota</taxon>
        <taxon>Diptera</taxon>
        <taxon>Brachycera</taxon>
        <taxon>Muscomorpha</taxon>
        <taxon>Muscoidea</taxon>
        <taxon>Muscidae</taxon>
        <taxon>Musca</taxon>
    </lineage>
</organism>
<dbReference type="STRING" id="7370.A0A1I8NFS8"/>
<feature type="compositionally biased region" description="Basic and acidic residues" evidence="1">
    <location>
        <begin position="1043"/>
        <end position="1056"/>
    </location>
</feature>
<reference evidence="3" key="1">
    <citation type="submission" date="2020-05" db="UniProtKB">
        <authorList>
            <consortium name="EnsemblMetazoa"/>
        </authorList>
    </citation>
    <scope>IDENTIFICATION</scope>
    <source>
        <strain evidence="3">Aabys</strain>
    </source>
</reference>
<feature type="compositionally biased region" description="Low complexity" evidence="1">
    <location>
        <begin position="2504"/>
        <end position="2514"/>
    </location>
</feature>
<feature type="compositionally biased region" description="Polar residues" evidence="1">
    <location>
        <begin position="284"/>
        <end position="295"/>
    </location>
</feature>
<feature type="compositionally biased region" description="Basic and acidic residues" evidence="1">
    <location>
        <begin position="147"/>
        <end position="180"/>
    </location>
</feature>
<accession>A0A1I8NFS8</accession>
<feature type="region of interest" description="Disordered" evidence="1">
    <location>
        <begin position="736"/>
        <end position="781"/>
    </location>
</feature>
<feature type="region of interest" description="Disordered" evidence="1">
    <location>
        <begin position="1219"/>
        <end position="1321"/>
    </location>
</feature>
<dbReference type="RefSeq" id="XP_011290458.2">
    <property type="nucleotide sequence ID" value="XM_011292156.3"/>
</dbReference>
<feature type="region of interest" description="Disordered" evidence="1">
    <location>
        <begin position="2231"/>
        <end position="2250"/>
    </location>
</feature>
<feature type="region of interest" description="Disordered" evidence="1">
    <location>
        <begin position="139"/>
        <end position="183"/>
    </location>
</feature>
<dbReference type="OrthoDB" id="6119313at2759"/>
<feature type="compositionally biased region" description="Low complexity" evidence="1">
    <location>
        <begin position="747"/>
        <end position="756"/>
    </location>
</feature>
<feature type="compositionally biased region" description="Polar residues" evidence="1">
    <location>
        <begin position="1310"/>
        <end position="1321"/>
    </location>
</feature>
<protein>
    <recommendedName>
        <fullName evidence="2">MGA conserved domain-containing protein</fullName>
    </recommendedName>
</protein>
<evidence type="ECO:0000259" key="2">
    <source>
        <dbReference type="Pfam" id="PF16059"/>
    </source>
</evidence>
<feature type="compositionally biased region" description="Basic and acidic residues" evidence="1">
    <location>
        <begin position="1219"/>
        <end position="1257"/>
    </location>
</feature>
<dbReference type="EnsemblMetazoa" id="MDOA014698-RB">
    <property type="protein sequence ID" value="MDOA014698-PB"/>
    <property type="gene ID" value="MDOA014698"/>
</dbReference>
<dbReference type="VEuPathDB" id="VectorBase:MDOMA2_000302"/>
<feature type="compositionally biased region" description="Basic and acidic residues" evidence="1">
    <location>
        <begin position="1134"/>
        <end position="1163"/>
    </location>
</feature>
<feature type="region of interest" description="Disordered" evidence="1">
    <location>
        <begin position="269"/>
        <end position="307"/>
    </location>
</feature>
<proteinExistence type="predicted"/>
<dbReference type="EnsemblMetazoa" id="MDOA014698-RC">
    <property type="protein sequence ID" value="MDOA014698-PC"/>
    <property type="gene ID" value="MDOA014698"/>
</dbReference>
<dbReference type="VEuPathDB" id="VectorBase:MDOA014698"/>
<feature type="region of interest" description="Disordered" evidence="1">
    <location>
        <begin position="213"/>
        <end position="246"/>
    </location>
</feature>
<feature type="compositionally biased region" description="Basic and acidic residues" evidence="1">
    <location>
        <begin position="1081"/>
        <end position="1121"/>
    </location>
</feature>
<gene>
    <name evidence="3" type="primary">101891958</name>
</gene>
<dbReference type="EnsemblMetazoa" id="MDOA014698-RA">
    <property type="protein sequence ID" value="MDOA014698-PA"/>
    <property type="gene ID" value="MDOA014698"/>
</dbReference>
<feature type="compositionally biased region" description="Polar residues" evidence="1">
    <location>
        <begin position="763"/>
        <end position="772"/>
    </location>
</feature>
<feature type="region of interest" description="Disordered" evidence="1">
    <location>
        <begin position="2581"/>
        <end position="2616"/>
    </location>
</feature>
<feature type="compositionally biased region" description="Polar residues" evidence="1">
    <location>
        <begin position="1264"/>
        <end position="1276"/>
    </location>
</feature>